<dbReference type="KEGG" id="stur:STURON_00398"/>
<dbReference type="Gene3D" id="3.40.50.2300">
    <property type="match status" value="2"/>
</dbReference>
<dbReference type="Proteomes" id="UP000067243">
    <property type="component" value="Chromosome"/>
</dbReference>
<evidence type="ECO:0000313" key="1">
    <source>
        <dbReference type="EMBL" id="AKU79644.1"/>
    </source>
</evidence>
<accession>A0A0K1P640</accession>
<dbReference type="AlphaFoldDB" id="A0A0K1P640"/>
<dbReference type="STRING" id="216946.STURO_v1c03970"/>
<protein>
    <submittedName>
        <fullName evidence="1">Ribose/galactose ABC transporter substrate-binding protein</fullName>
    </submittedName>
</protein>
<dbReference type="PATRIC" id="fig|216946.3.peg.398"/>
<dbReference type="EMBL" id="CP012328">
    <property type="protein sequence ID" value="AKU79644.1"/>
    <property type="molecule type" value="Genomic_DNA"/>
</dbReference>
<dbReference type="InterPro" id="IPR050957">
    <property type="entry name" value="BMP_lipoprotein"/>
</dbReference>
<sequence length="470" mass="52034">MKKLISFLMVATIITQPISHILSCGTNNMYSEIWMIANDGYHDDKSFTEYVYKGADDFVKKIIGLSDYDAAYSEMGEIGEASLKTGYENAVAGGAKTLVLSGYSHDVVAKGYFEEVIKKVNGSAVIIDNKTYKEWTSTVGIQYRAEISGFYAGLSSIIWSIINGNYKEFEDHKELGLATFGGLLPGNENSVINFMAGFLTSVDVWNEIQSNKEYSNLKNNILSLDQDNALSSWFSNKSNSVKRTQNDPKSDNDSIWQSGSYTAGKGKDLSNTLINNGANILLPVAGPQTEDALSILKNDPSKKCKLIGVDIDVSNIYTSYENLILTSATKELTEGGIIGIGHTQAYKDNAEYQDKVAKYANDKDLNVYLFDEATRKFSGEKVNFDSEKGKSWQGKTAWLSGDASSGNNNLISDDIMNKIKLVFSKDLLLGMSNFYYENSMFNVNKKAYELLEHSFTEKMSSKVLESLKNS</sequence>
<organism evidence="1 2">
    <name type="scientific">Spiroplasma turonicum</name>
    <dbReference type="NCBI Taxonomy" id="216946"/>
    <lineage>
        <taxon>Bacteria</taxon>
        <taxon>Bacillati</taxon>
        <taxon>Mycoplasmatota</taxon>
        <taxon>Mollicutes</taxon>
        <taxon>Entomoplasmatales</taxon>
        <taxon>Spiroplasmataceae</taxon>
        <taxon>Spiroplasma</taxon>
    </lineage>
</organism>
<evidence type="ECO:0000313" key="2">
    <source>
        <dbReference type="Proteomes" id="UP000067243"/>
    </source>
</evidence>
<dbReference type="PANTHER" id="PTHR34296">
    <property type="entry name" value="TRANSCRIPTIONAL ACTIVATOR PROTEIN MED"/>
    <property type="match status" value="1"/>
</dbReference>
<reference evidence="1 2" key="1">
    <citation type="journal article" date="2015" name="Genome Announc.">
        <title>Complete Genome Sequence of Spiroplasma turonicum Strain Tab4cT, a Parasite of a Horse Fly, Haematopota sp. (Diptera: Tabanidae).</title>
        <authorList>
            <person name="Davis R.E."/>
            <person name="Shao J."/>
            <person name="Zhao Y."/>
            <person name="Gasparich G.E."/>
            <person name="Gaynor B.J."/>
            <person name="Donofrio N."/>
        </authorList>
    </citation>
    <scope>NUCLEOTIDE SEQUENCE [LARGE SCALE GENOMIC DNA]</scope>
    <source>
        <strain evidence="1 2">Tab4c</strain>
    </source>
</reference>
<dbReference type="PANTHER" id="PTHR34296:SF2">
    <property type="entry name" value="ABC TRANSPORTER GUANOSINE-BINDING PROTEIN NUPN"/>
    <property type="match status" value="1"/>
</dbReference>
<keyword evidence="2" id="KW-1185">Reference proteome</keyword>
<proteinExistence type="predicted"/>
<dbReference type="RefSeq" id="WP_075048239.1">
    <property type="nucleotide sequence ID" value="NZ_CP012328.1"/>
</dbReference>
<name>A0A0K1P640_9MOLU</name>
<gene>
    <name evidence="1" type="ORF">STURON_00398</name>
</gene>
<dbReference type="OrthoDB" id="9769871at2"/>